<sequence>MEENIQEMDKPKKKKRIPLMVIGVLLTTFAILYYTNTQISTMTNNIFKKVPIIGERFEQMPSLKEQEERKNKLARYYLTLDEDRAIDKLIIMEKEDKKLYEDIIMKMKKYDLSSTNGLVQKIRDKKIKKDILQREIDSIEQEKLLYTEDLSKDYKKLGLLGTIKGLEQNIIDLNLNFEDVAKIIEKFKPEYSAKVLYYMDQNISQSIKENLHQKYFKDIQNQTQLYKKYIYDMKTLADIYVNKKTEEASVQLQNKNTYSAQDLGTIFANMDYLQASKILCEFEDGEYLDEVLKEIKLFEQLNEKEESIKGITDNINNTLKVLEVYKRDLKTLKLSYEKMNSKELSDLVNEMTSSKPKYKKYKIDEEKSFTITEEDLMIEVLKQLKPKLLSEVISNLDNQKSAEISRKIGLPKQ</sequence>
<keyword evidence="1" id="KW-0175">Coiled coil</keyword>
<keyword evidence="4" id="KW-1185">Reference proteome</keyword>
<dbReference type="EMBL" id="CP120733">
    <property type="protein sequence ID" value="WFD11678.1"/>
    <property type="molecule type" value="Genomic_DNA"/>
</dbReference>
<protein>
    <submittedName>
        <fullName evidence="3">Uncharacterized protein</fullName>
    </submittedName>
</protein>
<dbReference type="RefSeq" id="WP_277733801.1">
    <property type="nucleotide sequence ID" value="NZ_CP120733.1"/>
</dbReference>
<accession>A0ABY8EFF1</accession>
<name>A0ABY8EFF1_9FIRM</name>
<proteinExistence type="predicted"/>
<evidence type="ECO:0000256" key="2">
    <source>
        <dbReference type="SAM" id="Phobius"/>
    </source>
</evidence>
<organism evidence="3 4">
    <name type="scientific">Tepidibacter hydrothermalis</name>
    <dbReference type="NCBI Taxonomy" id="3036126"/>
    <lineage>
        <taxon>Bacteria</taxon>
        <taxon>Bacillati</taxon>
        <taxon>Bacillota</taxon>
        <taxon>Clostridia</taxon>
        <taxon>Peptostreptococcales</taxon>
        <taxon>Peptostreptococcaceae</taxon>
        <taxon>Tepidibacter</taxon>
    </lineage>
</organism>
<reference evidence="3 4" key="1">
    <citation type="submission" date="2023-03" db="EMBL/GenBank/DDBJ databases">
        <title>Complete genome sequence of Tepidibacter sp. SWIR-1, isolated from a deep-sea hydrothermal vent.</title>
        <authorList>
            <person name="Li X."/>
        </authorList>
    </citation>
    <scope>NUCLEOTIDE SEQUENCE [LARGE SCALE GENOMIC DNA]</scope>
    <source>
        <strain evidence="3 4">SWIR-1</strain>
    </source>
</reference>
<keyword evidence="2" id="KW-0812">Transmembrane</keyword>
<keyword evidence="2" id="KW-1133">Transmembrane helix</keyword>
<dbReference type="SUPFAM" id="SSF158791">
    <property type="entry name" value="MgtE N-terminal domain-like"/>
    <property type="match status" value="1"/>
</dbReference>
<evidence type="ECO:0000313" key="3">
    <source>
        <dbReference type="EMBL" id="WFD11678.1"/>
    </source>
</evidence>
<evidence type="ECO:0000256" key="1">
    <source>
        <dbReference type="SAM" id="Coils"/>
    </source>
</evidence>
<gene>
    <name evidence="3" type="ORF">P4S50_06275</name>
</gene>
<evidence type="ECO:0000313" key="4">
    <source>
        <dbReference type="Proteomes" id="UP001222800"/>
    </source>
</evidence>
<feature type="coiled-coil region" evidence="1">
    <location>
        <begin position="122"/>
        <end position="149"/>
    </location>
</feature>
<feature type="transmembrane region" description="Helical" evidence="2">
    <location>
        <begin position="17"/>
        <end position="35"/>
    </location>
</feature>
<dbReference type="Proteomes" id="UP001222800">
    <property type="component" value="Chromosome"/>
</dbReference>
<keyword evidence="2" id="KW-0472">Membrane</keyword>